<evidence type="ECO:0000313" key="2">
    <source>
        <dbReference type="EMBL" id="AOS47285.1"/>
    </source>
</evidence>
<name>A0A1D8B2B7_9ACTO</name>
<protein>
    <recommendedName>
        <fullName evidence="4">Leucine-binding protein domain-containing protein</fullName>
    </recommendedName>
</protein>
<dbReference type="RefSeq" id="WP_009743658.1">
    <property type="nucleotide sequence ID" value="NZ_CP017298.1"/>
</dbReference>
<dbReference type="InterPro" id="IPR028082">
    <property type="entry name" value="Peripla_BP_I"/>
</dbReference>
<keyword evidence="3" id="KW-1185">Reference proteome</keyword>
<dbReference type="STRING" id="178339.BH719_04925"/>
<organism evidence="2 3">
    <name type="scientific">Pauljensenia hongkongensis</name>
    <dbReference type="NCBI Taxonomy" id="178339"/>
    <lineage>
        <taxon>Bacteria</taxon>
        <taxon>Bacillati</taxon>
        <taxon>Actinomycetota</taxon>
        <taxon>Actinomycetes</taxon>
        <taxon>Actinomycetales</taxon>
        <taxon>Actinomycetaceae</taxon>
        <taxon>Pauljensenia</taxon>
    </lineage>
</organism>
<dbReference type="SUPFAM" id="SSF53822">
    <property type="entry name" value="Periplasmic binding protein-like I"/>
    <property type="match status" value="1"/>
</dbReference>
<dbReference type="AlphaFoldDB" id="A0A1D8B2B7"/>
<feature type="chain" id="PRO_5009105494" description="Leucine-binding protein domain-containing protein" evidence="1">
    <location>
        <begin position="22"/>
        <end position="418"/>
    </location>
</feature>
<dbReference type="OrthoDB" id="3268466at2"/>
<evidence type="ECO:0000256" key="1">
    <source>
        <dbReference type="SAM" id="SignalP"/>
    </source>
</evidence>
<reference evidence="2 3" key="1">
    <citation type="submission" date="2016-09" db="EMBL/GenBank/DDBJ databases">
        <title>Complete genome sequence of Actinomyces hongkongensis HKU8.</title>
        <authorList>
            <person name="Gao Y.-X."/>
            <person name="Zhou Y.-Y."/>
            <person name="Xie Y."/>
            <person name="Wang M."/>
            <person name="Wang S.-J."/>
            <person name="Shen S.-G."/>
        </authorList>
    </citation>
    <scope>NUCLEOTIDE SEQUENCE [LARGE SCALE GENOMIC DNA]</scope>
    <source>
        <strain evidence="2 3">HKU8</strain>
    </source>
</reference>
<evidence type="ECO:0008006" key="4">
    <source>
        <dbReference type="Google" id="ProtNLM"/>
    </source>
</evidence>
<dbReference type="EMBL" id="CP017298">
    <property type="protein sequence ID" value="AOS47285.1"/>
    <property type="molecule type" value="Genomic_DNA"/>
</dbReference>
<feature type="signal peptide" evidence="1">
    <location>
        <begin position="1"/>
        <end position="21"/>
    </location>
</feature>
<dbReference type="Proteomes" id="UP000095214">
    <property type="component" value="Chromosome"/>
</dbReference>
<gene>
    <name evidence="2" type="ORF">BH719_04925</name>
</gene>
<evidence type="ECO:0000313" key="3">
    <source>
        <dbReference type="Proteomes" id="UP000095214"/>
    </source>
</evidence>
<dbReference type="KEGG" id="phon:BH719_04925"/>
<sequence length="418" mass="42060">MKRPRLPIALLVLGVAAGTAACRPGGGSSQSDPAAQPAALVDAALHHSLPADAPLSIGVLIGPTEGRGSEFRPLIEGANLAAYRFGLGGTPVDLRVALDDGTPSGATDAVRSLLDGGVGAILVESQSDGHLDAALAEASAADCAVVMAYSQAGADGVWSLAPSATGVRAAIDQTLRDARLSKPYVVTGAQRQGPVEGIASGSAADPRAQATAVKERLDNREIDSVVVAASADEAAAFVTALEAALDDPQTLVFLTPEAMTPAFGDAVTASGASEGRLVTVGRAPAETTALTAGEAGDAASAFYAAMRMAASDPQCENIYKDDACATSIRSADATSHDAVVALVRAAEAAQSSKPVRVRAALSALTVSTKQGLAVGTLDFRSYEAVPASERRVLRATASDTGLAPQSGGAVPTLHWFGQ</sequence>
<keyword evidence="1" id="KW-0732">Signal</keyword>
<proteinExistence type="predicted"/>
<accession>A0A1D8B2B7</accession>
<dbReference type="PROSITE" id="PS51257">
    <property type="entry name" value="PROKAR_LIPOPROTEIN"/>
    <property type="match status" value="1"/>
</dbReference>
<dbReference type="Gene3D" id="3.40.50.2300">
    <property type="match status" value="2"/>
</dbReference>